<name>A0A7Y0BM53_9SPHN</name>
<dbReference type="SMART" id="SM00448">
    <property type="entry name" value="REC"/>
    <property type="match status" value="1"/>
</dbReference>
<dbReference type="PANTHER" id="PTHR48111:SF38">
    <property type="entry name" value="TWO-COMPONENT RESPONSE REGULATOR"/>
    <property type="match status" value="1"/>
</dbReference>
<keyword evidence="4 7" id="KW-0238">DNA-binding</keyword>
<evidence type="ECO:0000256" key="1">
    <source>
        <dbReference type="ARBA" id="ARBA00022553"/>
    </source>
</evidence>
<evidence type="ECO:0000256" key="4">
    <source>
        <dbReference type="ARBA" id="ARBA00023125"/>
    </source>
</evidence>
<dbReference type="RefSeq" id="WP_169492190.1">
    <property type="nucleotide sequence ID" value="NZ_JABBGM010000002.1"/>
</dbReference>
<evidence type="ECO:0000256" key="6">
    <source>
        <dbReference type="PROSITE-ProRule" id="PRU00169"/>
    </source>
</evidence>
<keyword evidence="5" id="KW-0804">Transcription</keyword>
<feature type="DNA-binding region" description="OmpR/PhoB-type" evidence="7">
    <location>
        <begin position="134"/>
        <end position="230"/>
    </location>
</feature>
<gene>
    <name evidence="10" type="ORF">HHL27_04415</name>
</gene>
<accession>A0A7Y0BM53</accession>
<keyword evidence="1 6" id="KW-0597">Phosphoprotein</keyword>
<keyword evidence="11" id="KW-1185">Reference proteome</keyword>
<evidence type="ECO:0000256" key="7">
    <source>
        <dbReference type="PROSITE-ProRule" id="PRU01091"/>
    </source>
</evidence>
<dbReference type="AlphaFoldDB" id="A0A7Y0BM53"/>
<protein>
    <submittedName>
        <fullName evidence="10">Response regulator transcription factor</fullName>
    </submittedName>
</protein>
<dbReference type="CDD" id="cd00383">
    <property type="entry name" value="trans_reg_C"/>
    <property type="match status" value="1"/>
</dbReference>
<dbReference type="FunFam" id="3.40.50.2300:FF:000001">
    <property type="entry name" value="DNA-binding response regulator PhoB"/>
    <property type="match status" value="1"/>
</dbReference>
<evidence type="ECO:0000259" key="8">
    <source>
        <dbReference type="PROSITE" id="PS50110"/>
    </source>
</evidence>
<feature type="domain" description="Response regulatory" evidence="8">
    <location>
        <begin position="2"/>
        <end position="116"/>
    </location>
</feature>
<evidence type="ECO:0000256" key="2">
    <source>
        <dbReference type="ARBA" id="ARBA00023012"/>
    </source>
</evidence>
<dbReference type="PROSITE" id="PS51755">
    <property type="entry name" value="OMPR_PHOB"/>
    <property type="match status" value="1"/>
</dbReference>
<evidence type="ECO:0000313" key="10">
    <source>
        <dbReference type="EMBL" id="NML92912.1"/>
    </source>
</evidence>
<feature type="modified residue" description="4-aspartylphosphate" evidence="6">
    <location>
        <position position="51"/>
    </location>
</feature>
<evidence type="ECO:0000256" key="5">
    <source>
        <dbReference type="ARBA" id="ARBA00023163"/>
    </source>
</evidence>
<dbReference type="Pfam" id="PF00486">
    <property type="entry name" value="Trans_reg_C"/>
    <property type="match status" value="1"/>
</dbReference>
<dbReference type="SMART" id="SM00862">
    <property type="entry name" value="Trans_reg_C"/>
    <property type="match status" value="1"/>
</dbReference>
<dbReference type="Proteomes" id="UP000583556">
    <property type="component" value="Unassembled WGS sequence"/>
</dbReference>
<dbReference type="GO" id="GO:0006355">
    <property type="term" value="P:regulation of DNA-templated transcription"/>
    <property type="evidence" value="ECO:0007669"/>
    <property type="project" value="InterPro"/>
</dbReference>
<sequence>MRLLIVEDEVKLADTLARGLEAEGYRASHVGTGAAALDLAARETFDFVLLDLMLPDMSGFDVAETLRERGIEVPVIMVTALDEVKDRVAGLRAGADDYIVKPFAFEELLARIEAVLRRAQPSEATGGSPLAAATGPVSFGTITIDHVRKQATVDGKPFTLTAKELDLLTLLVLSPGKVFSRHEILRSVWTMDDDPLTNIVEVYISRLRRKLSGCGAQIENVRGFGYRIAEAA</sequence>
<dbReference type="Gene3D" id="3.40.50.2300">
    <property type="match status" value="1"/>
</dbReference>
<dbReference type="Gene3D" id="1.10.10.10">
    <property type="entry name" value="Winged helix-like DNA-binding domain superfamily/Winged helix DNA-binding domain"/>
    <property type="match status" value="1"/>
</dbReference>
<proteinExistence type="predicted"/>
<feature type="domain" description="OmpR/PhoB-type" evidence="9">
    <location>
        <begin position="134"/>
        <end position="230"/>
    </location>
</feature>
<dbReference type="Pfam" id="PF00072">
    <property type="entry name" value="Response_reg"/>
    <property type="match status" value="1"/>
</dbReference>
<dbReference type="InterPro" id="IPR039420">
    <property type="entry name" value="WalR-like"/>
</dbReference>
<dbReference type="InterPro" id="IPR011006">
    <property type="entry name" value="CheY-like_superfamily"/>
</dbReference>
<reference evidence="10 11" key="1">
    <citation type="submission" date="2020-04" db="EMBL/GenBank/DDBJ databases">
        <title>Novosphingobium sp. TW-4 isolated from soil.</title>
        <authorList>
            <person name="Dahal R.H."/>
            <person name="Chaudhary D.K."/>
        </authorList>
    </citation>
    <scope>NUCLEOTIDE SEQUENCE [LARGE SCALE GENOMIC DNA]</scope>
    <source>
        <strain evidence="10 11">TW-4</strain>
    </source>
</reference>
<dbReference type="EMBL" id="JABBGM010000002">
    <property type="protein sequence ID" value="NML92912.1"/>
    <property type="molecule type" value="Genomic_DNA"/>
</dbReference>
<dbReference type="CDD" id="cd17624">
    <property type="entry name" value="REC_OmpR_PmrA-like"/>
    <property type="match status" value="1"/>
</dbReference>
<dbReference type="GO" id="GO:0000976">
    <property type="term" value="F:transcription cis-regulatory region binding"/>
    <property type="evidence" value="ECO:0007669"/>
    <property type="project" value="TreeGrafter"/>
</dbReference>
<dbReference type="Gene3D" id="6.10.250.690">
    <property type="match status" value="1"/>
</dbReference>
<evidence type="ECO:0000259" key="9">
    <source>
        <dbReference type="PROSITE" id="PS51755"/>
    </source>
</evidence>
<organism evidence="10 11">
    <name type="scientific">Novosphingobium olei</name>
    <dbReference type="NCBI Taxonomy" id="2728851"/>
    <lineage>
        <taxon>Bacteria</taxon>
        <taxon>Pseudomonadati</taxon>
        <taxon>Pseudomonadota</taxon>
        <taxon>Alphaproteobacteria</taxon>
        <taxon>Sphingomonadales</taxon>
        <taxon>Sphingomonadaceae</taxon>
        <taxon>Novosphingobium</taxon>
    </lineage>
</organism>
<dbReference type="PANTHER" id="PTHR48111">
    <property type="entry name" value="REGULATOR OF RPOS"/>
    <property type="match status" value="1"/>
</dbReference>
<dbReference type="InterPro" id="IPR001867">
    <property type="entry name" value="OmpR/PhoB-type_DNA-bd"/>
</dbReference>
<evidence type="ECO:0000256" key="3">
    <source>
        <dbReference type="ARBA" id="ARBA00023015"/>
    </source>
</evidence>
<dbReference type="InterPro" id="IPR016032">
    <property type="entry name" value="Sig_transdc_resp-reg_C-effctor"/>
</dbReference>
<dbReference type="InterPro" id="IPR036388">
    <property type="entry name" value="WH-like_DNA-bd_sf"/>
</dbReference>
<comment type="caution">
    <text evidence="10">The sequence shown here is derived from an EMBL/GenBank/DDBJ whole genome shotgun (WGS) entry which is preliminary data.</text>
</comment>
<dbReference type="PROSITE" id="PS50110">
    <property type="entry name" value="RESPONSE_REGULATORY"/>
    <property type="match status" value="1"/>
</dbReference>
<evidence type="ECO:0000313" key="11">
    <source>
        <dbReference type="Proteomes" id="UP000583556"/>
    </source>
</evidence>
<dbReference type="SUPFAM" id="SSF52172">
    <property type="entry name" value="CheY-like"/>
    <property type="match status" value="1"/>
</dbReference>
<dbReference type="GO" id="GO:0000156">
    <property type="term" value="F:phosphorelay response regulator activity"/>
    <property type="evidence" value="ECO:0007669"/>
    <property type="project" value="TreeGrafter"/>
</dbReference>
<dbReference type="SUPFAM" id="SSF46894">
    <property type="entry name" value="C-terminal effector domain of the bipartite response regulators"/>
    <property type="match status" value="1"/>
</dbReference>
<dbReference type="InterPro" id="IPR001789">
    <property type="entry name" value="Sig_transdc_resp-reg_receiver"/>
</dbReference>
<dbReference type="GO" id="GO:0032993">
    <property type="term" value="C:protein-DNA complex"/>
    <property type="evidence" value="ECO:0007669"/>
    <property type="project" value="TreeGrafter"/>
</dbReference>
<dbReference type="GO" id="GO:0005829">
    <property type="term" value="C:cytosol"/>
    <property type="evidence" value="ECO:0007669"/>
    <property type="project" value="TreeGrafter"/>
</dbReference>
<keyword evidence="3" id="KW-0805">Transcription regulation</keyword>
<keyword evidence="2" id="KW-0902">Two-component regulatory system</keyword>